<dbReference type="EMBL" id="CP095071">
    <property type="protein sequence ID" value="UOQ85060.1"/>
    <property type="molecule type" value="Genomic_DNA"/>
</dbReference>
<dbReference type="InterPro" id="IPR012337">
    <property type="entry name" value="RNaseH-like_sf"/>
</dbReference>
<dbReference type="RefSeq" id="WP_244743743.1">
    <property type="nucleotide sequence ID" value="NZ_CP095071.1"/>
</dbReference>
<dbReference type="PANTHER" id="PTHR46889:SF5">
    <property type="entry name" value="INTEGRASE PROTEIN"/>
    <property type="match status" value="1"/>
</dbReference>
<dbReference type="Proteomes" id="UP000831537">
    <property type="component" value="Chromosome"/>
</dbReference>
<dbReference type="InterPro" id="IPR055247">
    <property type="entry name" value="InsJ-like_HTH"/>
</dbReference>
<organism evidence="3 4">
    <name type="scientific">Gracilibacillus salinarum</name>
    <dbReference type="NCBI Taxonomy" id="2932255"/>
    <lineage>
        <taxon>Bacteria</taxon>
        <taxon>Bacillati</taxon>
        <taxon>Bacillota</taxon>
        <taxon>Bacilli</taxon>
        <taxon>Bacillales</taxon>
        <taxon>Bacillaceae</taxon>
        <taxon>Gracilibacillus</taxon>
    </lineage>
</organism>
<dbReference type="InterPro" id="IPR036397">
    <property type="entry name" value="RNaseH_sf"/>
</dbReference>
<dbReference type="Gene3D" id="3.30.420.10">
    <property type="entry name" value="Ribonuclease H-like superfamily/Ribonuclease H"/>
    <property type="match status" value="1"/>
</dbReference>
<evidence type="ECO:0000313" key="4">
    <source>
        <dbReference type="Proteomes" id="UP000831537"/>
    </source>
</evidence>
<dbReference type="Pfam" id="PF00665">
    <property type="entry name" value="rve"/>
    <property type="match status" value="1"/>
</dbReference>
<dbReference type="InterPro" id="IPR010921">
    <property type="entry name" value="Trp_repressor/repl_initiator"/>
</dbReference>
<gene>
    <name evidence="3" type="ORF">MUN87_20845</name>
</gene>
<dbReference type="Gene3D" id="1.10.10.10">
    <property type="entry name" value="Winged helix-like DNA-binding domain superfamily/Winged helix DNA-binding domain"/>
    <property type="match status" value="3"/>
</dbReference>
<evidence type="ECO:0000256" key="1">
    <source>
        <dbReference type="ARBA" id="ARBA00002286"/>
    </source>
</evidence>
<dbReference type="InterPro" id="IPR048020">
    <property type="entry name" value="Transpos_IS3"/>
</dbReference>
<keyword evidence="4" id="KW-1185">Reference proteome</keyword>
<dbReference type="SUPFAM" id="SSF48295">
    <property type="entry name" value="TrpR-like"/>
    <property type="match status" value="1"/>
</dbReference>
<dbReference type="InterPro" id="IPR025948">
    <property type="entry name" value="HTH-like_dom"/>
</dbReference>
<dbReference type="NCBIfam" id="NF033516">
    <property type="entry name" value="transpos_IS3"/>
    <property type="match status" value="1"/>
</dbReference>
<accession>A0ABY4GL13</accession>
<dbReference type="PROSITE" id="PS50994">
    <property type="entry name" value="INTEGRASE"/>
    <property type="match status" value="1"/>
</dbReference>
<dbReference type="InterPro" id="IPR036388">
    <property type="entry name" value="WH-like_DNA-bd_sf"/>
</dbReference>
<reference evidence="3 4" key="1">
    <citation type="submission" date="2022-04" db="EMBL/GenBank/DDBJ databases">
        <title>Gracilibacillus sp. isolated from saltern.</title>
        <authorList>
            <person name="Won M."/>
            <person name="Lee C.-M."/>
            <person name="Woen H.-Y."/>
            <person name="Kwon S.-W."/>
        </authorList>
    </citation>
    <scope>NUCLEOTIDE SEQUENCE [LARGE SCALE GENOMIC DNA]</scope>
    <source>
        <strain evidence="3 4">SSPM10-3</strain>
    </source>
</reference>
<dbReference type="InterPro" id="IPR009057">
    <property type="entry name" value="Homeodomain-like_sf"/>
</dbReference>
<dbReference type="Pfam" id="PF13333">
    <property type="entry name" value="rve_2"/>
    <property type="match status" value="1"/>
</dbReference>
<protein>
    <submittedName>
        <fullName evidence="3">IS3 family transposase</fullName>
    </submittedName>
</protein>
<sequence length="526" mass="62945">MGRPYYSTEFKWKVVQEYKNEGRVLEKMTKKYGVHHSTVKKWAKIVEKEGKQGLNKQGEIQYYSKERKRKAIRDYLSGNYSVREVTEMHDISDASVLRNWLKKYNRYRKRQARAEERGFSMTVKRRPTAMTERIEIVKFALYHDKDYQYTADMYGVSYQQVYQWIRKYEAKGWDGLQDRRGKPKPWADLTKEEKLKRENREKDKENERLRAEVAFLKKWDELGEEVVTTITRVRHEHLYQVIQQLQKETAFSICLLCEVAGVNRGAYHRWLIREDTEEDQFNRELLQEIRKLYDEWDQAIGYLRMTSELKRKFEHPINHKRIYRLMDIEGIKAVIRRKTRSYIPSRPEHTAANILNREFHADKPNEKWLTDVTEFKYGKGNKAYLSAILDLNENRIVAFKIRRANNNELVFDTLIEALNELSDGEHPLIHTDRGVQYTSYGFKRIVENAGLQHSMSRPGKCIDNGPMEGFWSSLKCEKYYLHQQEYQTFSQLVQAITEYIHFYNYERLQLTLNGYTPMECFENTVA</sequence>
<dbReference type="PANTHER" id="PTHR46889">
    <property type="entry name" value="TRANSPOSASE INSF FOR INSERTION SEQUENCE IS3B-RELATED"/>
    <property type="match status" value="1"/>
</dbReference>
<dbReference type="InterPro" id="IPR001584">
    <property type="entry name" value="Integrase_cat-core"/>
</dbReference>
<dbReference type="SUPFAM" id="SSF46689">
    <property type="entry name" value="Homeodomain-like"/>
    <property type="match status" value="2"/>
</dbReference>
<evidence type="ECO:0000313" key="3">
    <source>
        <dbReference type="EMBL" id="UOQ85060.1"/>
    </source>
</evidence>
<name>A0ABY4GL13_9BACI</name>
<dbReference type="SUPFAM" id="SSF53098">
    <property type="entry name" value="Ribonuclease H-like"/>
    <property type="match status" value="1"/>
</dbReference>
<proteinExistence type="predicted"/>
<evidence type="ECO:0000259" key="2">
    <source>
        <dbReference type="PROSITE" id="PS50994"/>
    </source>
</evidence>
<dbReference type="InterPro" id="IPR050900">
    <property type="entry name" value="Transposase_IS3/IS150/IS904"/>
</dbReference>
<dbReference type="Pfam" id="PF13518">
    <property type="entry name" value="HTH_28"/>
    <property type="match status" value="1"/>
</dbReference>
<dbReference type="Pfam" id="PF13276">
    <property type="entry name" value="HTH_21"/>
    <property type="match status" value="1"/>
</dbReference>
<comment type="function">
    <text evidence="1">Involved in the transposition of the insertion sequence.</text>
</comment>
<feature type="domain" description="Integrase catalytic" evidence="2">
    <location>
        <begin position="360"/>
        <end position="525"/>
    </location>
</feature>